<reference evidence="4" key="1">
    <citation type="submission" date="2013-11" db="EMBL/GenBank/DDBJ databases">
        <title>Genome sequence of the fusiform rust pathogen reveals effectors for host alternation and coevolution with pine.</title>
        <authorList>
            <consortium name="DOE Joint Genome Institute"/>
            <person name="Smith K."/>
            <person name="Pendleton A."/>
            <person name="Kubisiak T."/>
            <person name="Anderson C."/>
            <person name="Salamov A."/>
            <person name="Aerts A."/>
            <person name="Riley R."/>
            <person name="Clum A."/>
            <person name="Lindquist E."/>
            <person name="Ence D."/>
            <person name="Campbell M."/>
            <person name="Kronenberg Z."/>
            <person name="Feau N."/>
            <person name="Dhillon B."/>
            <person name="Hamelin R."/>
            <person name="Burleigh J."/>
            <person name="Smith J."/>
            <person name="Yandell M."/>
            <person name="Nelson C."/>
            <person name="Grigoriev I."/>
            <person name="Davis J."/>
        </authorList>
    </citation>
    <scope>NUCLEOTIDE SEQUENCE</scope>
    <source>
        <strain evidence="4">G11</strain>
    </source>
</reference>
<name>A0A9P6NDS0_9BASI</name>
<dbReference type="OrthoDB" id="429813at2759"/>
<dbReference type="InterPro" id="IPR009081">
    <property type="entry name" value="PP-bd_ACP"/>
</dbReference>
<dbReference type="EMBL" id="MU167287">
    <property type="protein sequence ID" value="KAG0144881.1"/>
    <property type="molecule type" value="Genomic_DNA"/>
</dbReference>
<keyword evidence="5" id="KW-1185">Reference proteome</keyword>
<proteinExistence type="predicted"/>
<dbReference type="InterPro" id="IPR042099">
    <property type="entry name" value="ANL_N_sf"/>
</dbReference>
<protein>
    <recommendedName>
        <fullName evidence="3">Carrier domain-containing protein</fullName>
    </recommendedName>
</protein>
<feature type="domain" description="Carrier" evidence="3">
    <location>
        <begin position="614"/>
        <end position="695"/>
    </location>
</feature>
<dbReference type="Pfam" id="PF00501">
    <property type="entry name" value="AMP-binding"/>
    <property type="match status" value="1"/>
</dbReference>
<dbReference type="PANTHER" id="PTHR43439">
    <property type="entry name" value="PHENYLACETATE-COENZYME A LIGASE"/>
    <property type="match status" value="1"/>
</dbReference>
<sequence length="786" mass="87035">MPVTSPFTYQKTLQTSSPVFKTPDLASRDLTPTKLIDFHLLNNSKYPFGVLAGSTKSNLENDVITWNEVGSALVKVTQDLNHLLIDTSTSPVIGIIASCDPLVYFTTLLGIMRAGCVPFAISPRNSAAAIVRLIKSTGCQALYVQFDPTLPSQDFEKISFVEKSSRKQITEVLESGELQHIQLLELPSADMLFPRLIDGSAYTFNSDLPQQLASMVTPNQPDYAVPVMILHSSGTTNFPKPIHINTFTFQGWMNSNRYFQFSWTGEVIAAMVLPAFHVMGINLGLFTILSDGAISGFFRPEIGPHGHSMIKSPNSVNVIEAMRSLGCTVAAFSPMMLAEFASDPSSVEFLKTLKRVGFGGGPLTVEIGNQLIKAGVQLSVMFGSTEVGTIATQFPKRCLGVNWEYFEISSQLTTRLVPHGENLYELVILSSDRHRCSLAHRFDDFAPQTYHTNDLLSKHPTLPLYRIVGRKDDQIILSNSEKTNPGPLEAILAFNPAIKGALMFGRGKPQNGVLIEPGDSYTVDVTDREAVGNYINLIWPSIEEVNRFAPTHSRLTRELILVIDPRVKPLPKTNKGQVARVKTLEMFSDEIEAIYVRDQLSTESGNVIIDSNGEVVWERVLENVREIVKAISSLDLKDEEDFFVEGCDSITAMQIRSKITQLVITTSSKDVTVPQNLVYQHASISRLSAWTFGILSRRKRPNELETQDAQCAPLSSMIKKYSPITTIRTHQTAAPLPVPNKAVVIRLNHSGLKIRESEVSRCRFKLSSVSTERFPARQQKVSATLT</sequence>
<gene>
    <name evidence="4" type="ORF">CROQUDRAFT_723775</name>
</gene>
<dbReference type="PANTHER" id="PTHR43439:SF2">
    <property type="entry name" value="ENZYME, PUTATIVE (JCVI)-RELATED"/>
    <property type="match status" value="1"/>
</dbReference>
<dbReference type="InterPro" id="IPR051414">
    <property type="entry name" value="Adenylate-forming_Reductase"/>
</dbReference>
<dbReference type="Pfam" id="PF00550">
    <property type="entry name" value="PP-binding"/>
    <property type="match status" value="1"/>
</dbReference>
<dbReference type="PROSITE" id="PS50075">
    <property type="entry name" value="CARRIER"/>
    <property type="match status" value="1"/>
</dbReference>
<keyword evidence="2" id="KW-0597">Phosphoprotein</keyword>
<keyword evidence="1" id="KW-0596">Phosphopantetheine</keyword>
<evidence type="ECO:0000259" key="3">
    <source>
        <dbReference type="PROSITE" id="PS50075"/>
    </source>
</evidence>
<evidence type="ECO:0000256" key="1">
    <source>
        <dbReference type="ARBA" id="ARBA00022450"/>
    </source>
</evidence>
<evidence type="ECO:0000313" key="4">
    <source>
        <dbReference type="EMBL" id="KAG0144881.1"/>
    </source>
</evidence>
<accession>A0A9P6NDS0</accession>
<evidence type="ECO:0000256" key="2">
    <source>
        <dbReference type="ARBA" id="ARBA00022553"/>
    </source>
</evidence>
<evidence type="ECO:0000313" key="5">
    <source>
        <dbReference type="Proteomes" id="UP000886653"/>
    </source>
</evidence>
<dbReference type="Pfam" id="PF23562">
    <property type="entry name" value="AMP-binding_C_3"/>
    <property type="match status" value="1"/>
</dbReference>
<comment type="caution">
    <text evidence="4">The sequence shown here is derived from an EMBL/GenBank/DDBJ whole genome shotgun (WGS) entry which is preliminary data.</text>
</comment>
<organism evidence="4 5">
    <name type="scientific">Cronartium quercuum f. sp. fusiforme G11</name>
    <dbReference type="NCBI Taxonomy" id="708437"/>
    <lineage>
        <taxon>Eukaryota</taxon>
        <taxon>Fungi</taxon>
        <taxon>Dikarya</taxon>
        <taxon>Basidiomycota</taxon>
        <taxon>Pucciniomycotina</taxon>
        <taxon>Pucciniomycetes</taxon>
        <taxon>Pucciniales</taxon>
        <taxon>Coleosporiaceae</taxon>
        <taxon>Cronartium</taxon>
    </lineage>
</organism>
<dbReference type="InterPro" id="IPR000873">
    <property type="entry name" value="AMP-dep_synth/lig_dom"/>
</dbReference>
<dbReference type="Proteomes" id="UP000886653">
    <property type="component" value="Unassembled WGS sequence"/>
</dbReference>
<dbReference type="SUPFAM" id="SSF56801">
    <property type="entry name" value="Acetyl-CoA synthetase-like"/>
    <property type="match status" value="1"/>
</dbReference>
<dbReference type="Gene3D" id="3.40.50.12780">
    <property type="entry name" value="N-terminal domain of ligase-like"/>
    <property type="match status" value="1"/>
</dbReference>
<dbReference type="AlphaFoldDB" id="A0A9P6NDS0"/>